<dbReference type="EMBL" id="CP045652">
    <property type="protein sequence ID" value="QGA24962.1"/>
    <property type="molecule type" value="Genomic_DNA"/>
</dbReference>
<protein>
    <submittedName>
        <fullName evidence="1">Uncharacterized protein</fullName>
    </submittedName>
</protein>
<reference evidence="1 2" key="1">
    <citation type="submission" date="2019-10" db="EMBL/GenBank/DDBJ databases">
        <authorList>
            <person name="Dong K."/>
        </authorList>
    </citation>
    <scope>NUCLEOTIDE SEQUENCE [LARGE SCALE GENOMIC DNA]</scope>
    <source>
        <strain evidence="2">dk4302</strain>
    </source>
</reference>
<organism evidence="1 2">
    <name type="scientific">Sphingobacterium zhuxiongii</name>
    <dbReference type="NCBI Taxonomy" id="2662364"/>
    <lineage>
        <taxon>Bacteria</taxon>
        <taxon>Pseudomonadati</taxon>
        <taxon>Bacteroidota</taxon>
        <taxon>Sphingobacteriia</taxon>
        <taxon>Sphingobacteriales</taxon>
        <taxon>Sphingobacteriaceae</taxon>
        <taxon>Sphingobacterium</taxon>
    </lineage>
</organism>
<dbReference type="RefSeq" id="WP_153509284.1">
    <property type="nucleotide sequence ID" value="NZ_CP045652.1"/>
</dbReference>
<dbReference type="AlphaFoldDB" id="A0A5Q0QBI7"/>
<proteinExistence type="predicted"/>
<evidence type="ECO:0000313" key="1">
    <source>
        <dbReference type="EMBL" id="QGA24962.1"/>
    </source>
</evidence>
<dbReference type="Proteomes" id="UP000326921">
    <property type="component" value="Chromosome"/>
</dbReference>
<gene>
    <name evidence="1" type="ORF">GFH32_00880</name>
</gene>
<sequence>MFAILLLLPSFSVKAQQDSILELIGKEAAVEMKDRNIKSRILKVGFTIDSLGMILFDKSEDEWKKKEIEKFNTVAIRYKSQLPSGYRFNYEFYWDDYDEDVFFVNQKWAIKNLDRSVTHYFINCEVLMDYPGGYNAFRRKLQQELLTQLDSAKMYEYDWEKPIEGVVHYDGRMEFLKTNDLVASLDLSAFKKWAPGVLNGSVAATYFSVGAKLDSAADTSNIVIGDLDYEDIADSLFNERPVFLCSNLHRALSMGDIVVSFIMKYENKLRFSPVVHKGDVRLSKELISFLRELPTAGSTLFECDTAEAFKRIYFAYSPE</sequence>
<dbReference type="KEGG" id="sphe:GFH32_00880"/>
<name>A0A5Q0QBI7_9SPHI</name>
<keyword evidence="2" id="KW-1185">Reference proteome</keyword>
<evidence type="ECO:0000313" key="2">
    <source>
        <dbReference type="Proteomes" id="UP000326921"/>
    </source>
</evidence>
<accession>A0A5Q0QBI7</accession>